<sequence>MIRATCRFSTGTYTARAQGKTASCTQSAEMAVRALARKLGYSDATSLKQIEAHDCFTVWRLKEVEESSTASKEHSMQVLNLALRIADASVRTEIECWAFWKEHGHHNVYDTSKPCQDEKATPEDNAARLKAVADALLYIDLRGDAFPWRLVRDPSFPNIVHFEEKS</sequence>
<comment type="caution">
    <text evidence="1">The sequence shown here is derived from an EMBL/GenBank/DDBJ whole genome shotgun (WGS) entry which is preliminary data.</text>
</comment>
<keyword evidence="2" id="KW-1185">Reference proteome</keyword>
<proteinExistence type="predicted"/>
<reference evidence="2" key="1">
    <citation type="journal article" date="2019" name="Int. J. Syst. Evol. Microbiol.">
        <title>The Global Catalogue of Microorganisms (GCM) 10K type strain sequencing project: providing services to taxonomists for standard genome sequencing and annotation.</title>
        <authorList>
            <consortium name="The Broad Institute Genomics Platform"/>
            <consortium name="The Broad Institute Genome Sequencing Center for Infectious Disease"/>
            <person name="Wu L."/>
            <person name="Ma J."/>
        </authorList>
    </citation>
    <scope>NUCLEOTIDE SEQUENCE [LARGE SCALE GENOMIC DNA]</scope>
    <source>
        <strain evidence="2">KCTC 42441</strain>
    </source>
</reference>
<dbReference type="Proteomes" id="UP001595705">
    <property type="component" value="Unassembled WGS sequence"/>
</dbReference>
<name>A0ABV7XNV5_9GAMM</name>
<organism evidence="1 2">
    <name type="scientific">Luteimonas soli</name>
    <dbReference type="NCBI Taxonomy" id="1648966"/>
    <lineage>
        <taxon>Bacteria</taxon>
        <taxon>Pseudomonadati</taxon>
        <taxon>Pseudomonadota</taxon>
        <taxon>Gammaproteobacteria</taxon>
        <taxon>Lysobacterales</taxon>
        <taxon>Lysobacteraceae</taxon>
        <taxon>Luteimonas</taxon>
    </lineage>
</organism>
<evidence type="ECO:0000313" key="2">
    <source>
        <dbReference type="Proteomes" id="UP001595705"/>
    </source>
</evidence>
<protein>
    <submittedName>
        <fullName evidence="1">Uncharacterized protein</fullName>
    </submittedName>
</protein>
<gene>
    <name evidence="1" type="ORF">ACFONC_11770</name>
</gene>
<accession>A0ABV7XNV5</accession>
<evidence type="ECO:0000313" key="1">
    <source>
        <dbReference type="EMBL" id="MFC3716829.1"/>
    </source>
</evidence>
<dbReference type="EMBL" id="JBHRYA010000007">
    <property type="protein sequence ID" value="MFC3716829.1"/>
    <property type="molecule type" value="Genomic_DNA"/>
</dbReference>
<dbReference type="RefSeq" id="WP_386744269.1">
    <property type="nucleotide sequence ID" value="NZ_JBHRYA010000007.1"/>
</dbReference>